<evidence type="ECO:0000256" key="3">
    <source>
        <dbReference type="ARBA" id="ARBA00022553"/>
    </source>
</evidence>
<dbReference type="SUPFAM" id="SSF55874">
    <property type="entry name" value="ATPase domain of HSP90 chaperone/DNA topoisomerase II/histidine kinase"/>
    <property type="match status" value="2"/>
</dbReference>
<dbReference type="SUPFAM" id="SSF47384">
    <property type="entry name" value="Homodimeric domain of signal transducing histidine kinase"/>
    <property type="match status" value="1"/>
</dbReference>
<dbReference type="PANTHER" id="PTHR43047:SF72">
    <property type="entry name" value="OSMOSENSING HISTIDINE PROTEIN KINASE SLN1"/>
    <property type="match status" value="1"/>
</dbReference>
<feature type="region of interest" description="Disordered" evidence="8">
    <location>
        <begin position="158"/>
        <end position="189"/>
    </location>
</feature>
<evidence type="ECO:0000256" key="2">
    <source>
        <dbReference type="ARBA" id="ARBA00012438"/>
    </source>
</evidence>
<name>A0A1D2VNV1_9ASCO</name>
<evidence type="ECO:0000256" key="1">
    <source>
        <dbReference type="ARBA" id="ARBA00000085"/>
    </source>
</evidence>
<dbReference type="InParanoid" id="A0A1D2VNV1"/>
<dbReference type="CDD" id="cd17546">
    <property type="entry name" value="REC_hyHK_CKI1_RcsC-like"/>
    <property type="match status" value="1"/>
</dbReference>
<keyword evidence="13" id="KW-1185">Reference proteome</keyword>
<sequence>MFGQLKLRFLRQHNIKVSLKLQVIILSCLVAIFSLLILALITGFYFTTNYLESRSERLEVIAQLKASQIEQSLSLTYYQLYWITSRDLIQSTLASYKAGNTTTSVGEEAFTFLQKFVDSSDTYIQARLYDLSFNTISEVSNNSSDVLVNVKVTDTHTDIDDDADGDSSSSTSVSTESDSATSGYNSNSNSLTTSATLNTTVIDAYSNETLEYLYPLNQNITTLPAVVLKSGLLNGPKYDFRSKRYVMSMTLPIYANLSVLIKSPNLAGFLTVCLNAEALKSVVNDTTALNGGQILLYQAGYDTNLNKSEFPALIDNSSDSNYTSTFSSIDTSNPSTSTIDTIETTASFSNSTNSTTSVTSGGYGLVVINKRGFFNSSNFTISYNPNLKSSQSKLLKNNSNSTSYDPKENFFDYNTNQNDLDSQSKISLEKRAITNTVNYIYPIDINYITYVFTPTSQLSNITHTPNYYSVSDFGFLANAIFYNKSGSSTSAHSPDGNNFVIGYCKISSAMTNWIVLVEQSKDKFMGPSRRLTKIIVGTVIGVAAMMCLIAYPLAHYAVRPIIRLKQLTEDFTLNKSDKFDNTNVKVIDKKNFSSSSIESHNQILYLKNKQNQSLRSRKNISKRLNPKSLIRKFHNRKVLKYENQPQNHLINNHLTNDSINQNTSNTSKNIPLNLKLLSSSITPSSQDETKIEVLQHPHKDPIHDIPTSSTLTSQTLKQSPPIDNENPTTSDNNDTLNSPTNTFGRIPSHCYPYHDNDDDSNIAYNRLGKAHGSLSVLLKPFIVRDELTELTERFMKMINLIEQQYNNLEIKVKDRTKELELAKVQAEEANEAKTVFMANISHEIRTPLNGILGLCKVAIVELNIFMQENQQEGQQIRKQAENFILHADHQNALLLKSSLQSFTNDVKNQSLKSLDSLKRLFDCGELLLHLLNQLLTFSKTNLNKVKLELKNFTLLSLCKLVQTIFFKNVQDMKVNMIFEINDEELLNCFKIGDEIADIQRWFNIRDFVFFSDDKKICQILMNLVSNAIKFTPQDGEVKVQFKFKGEWDEERSRDENYSNVYFKKKNDVPKYHHIHKHSREFDPKESNSQEGSLIKVQTQHSHKSSRRLSDASVESSVNSMVAEAMNAIRDARIMEETNLNLDNCDQEEDFNDENLIYLEDLEVPKKWVFEFSVSDTGPGITKELQDAIFEPFMQGDQTLSRSYGGTGLGLAISKQYAELLKGTLSLESEIGKGSKFILTIPLIQNKILCFRKKDHQASFHKKFDFINLNIVLESSSNSISSSQSIEVFSSAAETSLNPKEVSKSVQSSRLPSSNQILVTTEESPVGAGKSVIIKTSNSLKSLGSRRKLNHANLKLDSSYFNNSLIFPNSSTGTAHSNRSSRKYESPDSIASNPFFKTNNLSSPGNPSAVSPDTLIIKNQILESTENSEGDESKPVYINIDEIKNKKLKEAAKQQNSNISILIAEDNQINQQVISRFLFLEGIKSVTVACDGLEAIKIVTEAKELNKEPNLIFMDIQMPNCDGFEATKIIRENLGYRGKIVGLSAYTDDSNEKKCLEIGMDDFLPKPIKRSTLKQKLTANLSSANVI</sequence>
<dbReference type="InterPro" id="IPR003661">
    <property type="entry name" value="HisK_dim/P_dom"/>
</dbReference>
<dbReference type="GO" id="GO:0005886">
    <property type="term" value="C:plasma membrane"/>
    <property type="evidence" value="ECO:0007669"/>
    <property type="project" value="TreeGrafter"/>
</dbReference>
<dbReference type="GeneID" id="30968470"/>
<keyword evidence="5" id="KW-0418">Kinase</keyword>
<dbReference type="SUPFAM" id="SSF52172">
    <property type="entry name" value="CheY-like"/>
    <property type="match status" value="1"/>
</dbReference>
<feature type="compositionally biased region" description="Low complexity" evidence="8">
    <location>
        <begin position="166"/>
        <end position="189"/>
    </location>
</feature>
<dbReference type="PROSITE" id="PS50110">
    <property type="entry name" value="RESPONSE_REGULATORY"/>
    <property type="match status" value="1"/>
</dbReference>
<gene>
    <name evidence="12" type="ORF">ASCRUDRAFT_83259</name>
</gene>
<evidence type="ECO:0000256" key="6">
    <source>
        <dbReference type="PROSITE-ProRule" id="PRU00169"/>
    </source>
</evidence>
<evidence type="ECO:0000256" key="8">
    <source>
        <dbReference type="SAM" id="MobiDB-lite"/>
    </source>
</evidence>
<dbReference type="GO" id="GO:0006950">
    <property type="term" value="P:response to stress"/>
    <property type="evidence" value="ECO:0007669"/>
    <property type="project" value="UniProtKB-ARBA"/>
</dbReference>
<dbReference type="SMART" id="SM00448">
    <property type="entry name" value="REC"/>
    <property type="match status" value="1"/>
</dbReference>
<feature type="domain" description="Histidine kinase" evidence="10">
    <location>
        <begin position="839"/>
        <end position="1244"/>
    </location>
</feature>
<dbReference type="SMART" id="SM00388">
    <property type="entry name" value="HisKA"/>
    <property type="match status" value="1"/>
</dbReference>
<feature type="region of interest" description="Disordered" evidence="8">
    <location>
        <begin position="1370"/>
        <end position="1389"/>
    </location>
</feature>
<evidence type="ECO:0000256" key="7">
    <source>
        <dbReference type="SAM" id="Coils"/>
    </source>
</evidence>
<accession>A0A1D2VNV1</accession>
<dbReference type="STRING" id="1344418.A0A1D2VNV1"/>
<feature type="compositionally biased region" description="Polar residues" evidence="8">
    <location>
        <begin position="725"/>
        <end position="743"/>
    </location>
</feature>
<dbReference type="InterPro" id="IPR011006">
    <property type="entry name" value="CheY-like_superfamily"/>
</dbReference>
<dbReference type="CDD" id="cd00082">
    <property type="entry name" value="HisKA"/>
    <property type="match status" value="1"/>
</dbReference>
<dbReference type="GO" id="GO:0009927">
    <property type="term" value="F:histidine phosphotransfer kinase activity"/>
    <property type="evidence" value="ECO:0007669"/>
    <property type="project" value="TreeGrafter"/>
</dbReference>
<feature type="coiled-coil region" evidence="7">
    <location>
        <begin position="798"/>
        <end position="832"/>
    </location>
</feature>
<dbReference type="InterPro" id="IPR036097">
    <property type="entry name" value="HisK_dim/P_sf"/>
</dbReference>
<protein>
    <recommendedName>
        <fullName evidence="2">histidine kinase</fullName>
        <ecNumber evidence="2">2.7.13.3</ecNumber>
    </recommendedName>
</protein>
<dbReference type="InterPro" id="IPR036890">
    <property type="entry name" value="HATPase_C_sf"/>
</dbReference>
<dbReference type="Gene3D" id="3.30.565.10">
    <property type="entry name" value="Histidine kinase-like ATPase, C-terminal domain"/>
    <property type="match status" value="1"/>
</dbReference>
<feature type="modified residue" description="4-aspartylphosphate" evidence="6">
    <location>
        <position position="1514"/>
    </location>
</feature>
<feature type="compositionally biased region" description="Low complexity" evidence="8">
    <location>
        <begin position="707"/>
        <end position="719"/>
    </location>
</feature>
<dbReference type="FunCoup" id="A0A1D2VNV1">
    <property type="interactions" value="171"/>
</dbReference>
<keyword evidence="4" id="KW-0808">Transferase</keyword>
<feature type="domain" description="Response regulatory" evidence="11">
    <location>
        <begin position="1459"/>
        <end position="1580"/>
    </location>
</feature>
<dbReference type="SMART" id="SM00387">
    <property type="entry name" value="HATPase_c"/>
    <property type="match status" value="1"/>
</dbReference>
<dbReference type="Gene3D" id="3.40.50.2300">
    <property type="match status" value="1"/>
</dbReference>
<organism evidence="12 13">
    <name type="scientific">Ascoidea rubescens DSM 1968</name>
    <dbReference type="NCBI Taxonomy" id="1344418"/>
    <lineage>
        <taxon>Eukaryota</taxon>
        <taxon>Fungi</taxon>
        <taxon>Dikarya</taxon>
        <taxon>Ascomycota</taxon>
        <taxon>Saccharomycotina</taxon>
        <taxon>Saccharomycetes</taxon>
        <taxon>Ascoideaceae</taxon>
        <taxon>Ascoidea</taxon>
    </lineage>
</organism>
<dbReference type="PROSITE" id="PS50109">
    <property type="entry name" value="HIS_KIN"/>
    <property type="match status" value="1"/>
</dbReference>
<dbReference type="PRINTS" id="PR00344">
    <property type="entry name" value="BCTRLSENSOR"/>
</dbReference>
<evidence type="ECO:0000259" key="11">
    <source>
        <dbReference type="PROSITE" id="PS50110"/>
    </source>
</evidence>
<dbReference type="EMBL" id="KV454475">
    <property type="protein sequence ID" value="ODV63283.1"/>
    <property type="molecule type" value="Genomic_DNA"/>
</dbReference>
<keyword evidence="9" id="KW-1133">Transmembrane helix</keyword>
<dbReference type="Gene3D" id="1.10.287.130">
    <property type="match status" value="1"/>
</dbReference>
<dbReference type="OrthoDB" id="60033at2759"/>
<keyword evidence="9" id="KW-0812">Transmembrane</keyword>
<evidence type="ECO:0000256" key="9">
    <source>
        <dbReference type="SAM" id="Phobius"/>
    </source>
</evidence>
<dbReference type="InterPro" id="IPR005467">
    <property type="entry name" value="His_kinase_dom"/>
</dbReference>
<keyword evidence="3 6" id="KW-0597">Phosphoprotein</keyword>
<dbReference type="InterPro" id="IPR003594">
    <property type="entry name" value="HATPase_dom"/>
</dbReference>
<evidence type="ECO:0000256" key="4">
    <source>
        <dbReference type="ARBA" id="ARBA00022679"/>
    </source>
</evidence>
<dbReference type="Pfam" id="PF00072">
    <property type="entry name" value="Response_reg"/>
    <property type="match status" value="1"/>
</dbReference>
<dbReference type="InterPro" id="IPR004358">
    <property type="entry name" value="Sig_transdc_His_kin-like_C"/>
</dbReference>
<dbReference type="PANTHER" id="PTHR43047">
    <property type="entry name" value="TWO-COMPONENT HISTIDINE PROTEIN KINASE"/>
    <property type="match status" value="1"/>
</dbReference>
<feature type="region of interest" description="Disordered" evidence="8">
    <location>
        <begin position="1077"/>
        <end position="1112"/>
    </location>
</feature>
<reference evidence="13" key="1">
    <citation type="submission" date="2016-05" db="EMBL/GenBank/DDBJ databases">
        <title>Comparative genomics of biotechnologically important yeasts.</title>
        <authorList>
            <consortium name="DOE Joint Genome Institute"/>
            <person name="Riley R."/>
            <person name="Haridas S."/>
            <person name="Wolfe K.H."/>
            <person name="Lopes M.R."/>
            <person name="Hittinger C.T."/>
            <person name="Goker M."/>
            <person name="Salamov A."/>
            <person name="Wisecaver J."/>
            <person name="Long T.M."/>
            <person name="Aerts A.L."/>
            <person name="Barry K."/>
            <person name="Choi C."/>
            <person name="Clum A."/>
            <person name="Coughlan A.Y."/>
            <person name="Deshpande S."/>
            <person name="Douglass A.P."/>
            <person name="Hanson S.J."/>
            <person name="Klenk H.-P."/>
            <person name="Labutti K."/>
            <person name="Lapidus A."/>
            <person name="Lindquist E."/>
            <person name="Lipzen A."/>
            <person name="Meier-Kolthoff J.P."/>
            <person name="Ohm R.A."/>
            <person name="Otillar R.P."/>
            <person name="Pangilinan J."/>
            <person name="Peng Y."/>
            <person name="Rokas A."/>
            <person name="Rosa C.A."/>
            <person name="Scheuner C."/>
            <person name="Sibirny A.A."/>
            <person name="Slot J.C."/>
            <person name="Stielow J.B."/>
            <person name="Sun H."/>
            <person name="Kurtzman C.P."/>
            <person name="Blackwell M."/>
            <person name="Grigoriev I.V."/>
            <person name="Jeffries T.W."/>
        </authorList>
    </citation>
    <scope>NUCLEOTIDE SEQUENCE [LARGE SCALE GENOMIC DNA]</scope>
    <source>
        <strain evidence="13">DSM 1968</strain>
    </source>
</reference>
<evidence type="ECO:0000256" key="5">
    <source>
        <dbReference type="ARBA" id="ARBA00022777"/>
    </source>
</evidence>
<proteinExistence type="predicted"/>
<dbReference type="Pfam" id="PF02518">
    <property type="entry name" value="HATPase_c"/>
    <property type="match status" value="1"/>
</dbReference>
<dbReference type="RefSeq" id="XP_020049590.1">
    <property type="nucleotide sequence ID" value="XM_020194834.1"/>
</dbReference>
<keyword evidence="7" id="KW-0175">Coiled coil</keyword>
<evidence type="ECO:0000313" key="13">
    <source>
        <dbReference type="Proteomes" id="UP000095038"/>
    </source>
</evidence>
<evidence type="ECO:0000259" key="10">
    <source>
        <dbReference type="PROSITE" id="PS50109"/>
    </source>
</evidence>
<dbReference type="Pfam" id="PF00512">
    <property type="entry name" value="HisKA"/>
    <property type="match status" value="1"/>
</dbReference>
<comment type="catalytic activity">
    <reaction evidence="1">
        <text>ATP + protein L-histidine = ADP + protein N-phospho-L-histidine.</text>
        <dbReference type="EC" id="2.7.13.3"/>
    </reaction>
</comment>
<dbReference type="GO" id="GO:0000155">
    <property type="term" value="F:phosphorelay sensor kinase activity"/>
    <property type="evidence" value="ECO:0007669"/>
    <property type="project" value="InterPro"/>
</dbReference>
<dbReference type="InterPro" id="IPR001789">
    <property type="entry name" value="Sig_transdc_resp-reg_receiver"/>
</dbReference>
<feature type="compositionally biased region" description="Polar residues" evidence="8">
    <location>
        <begin position="1088"/>
        <end position="1099"/>
    </location>
</feature>
<feature type="transmembrane region" description="Helical" evidence="9">
    <location>
        <begin position="21"/>
        <end position="46"/>
    </location>
</feature>
<feature type="transmembrane region" description="Helical" evidence="9">
    <location>
        <begin position="531"/>
        <end position="554"/>
    </location>
</feature>
<dbReference type="Proteomes" id="UP000095038">
    <property type="component" value="Unassembled WGS sequence"/>
</dbReference>
<feature type="region of interest" description="Disordered" evidence="8">
    <location>
        <begin position="699"/>
        <end position="743"/>
    </location>
</feature>
<keyword evidence="9" id="KW-0472">Membrane</keyword>
<evidence type="ECO:0000313" key="12">
    <source>
        <dbReference type="EMBL" id="ODV63283.1"/>
    </source>
</evidence>
<dbReference type="EC" id="2.7.13.3" evidence="2"/>